<dbReference type="Pfam" id="PF00528">
    <property type="entry name" value="BPD_transp_1"/>
    <property type="match status" value="1"/>
</dbReference>
<evidence type="ECO:0000313" key="10">
    <source>
        <dbReference type="Proteomes" id="UP000321085"/>
    </source>
</evidence>
<dbReference type="CDD" id="cd06261">
    <property type="entry name" value="TM_PBP2"/>
    <property type="match status" value="1"/>
</dbReference>
<dbReference type="GO" id="GO:0055085">
    <property type="term" value="P:transmembrane transport"/>
    <property type="evidence" value="ECO:0007669"/>
    <property type="project" value="InterPro"/>
</dbReference>
<dbReference type="InterPro" id="IPR050901">
    <property type="entry name" value="BP-dep_ABC_trans_perm"/>
</dbReference>
<feature type="transmembrane region" description="Helical" evidence="7">
    <location>
        <begin position="12"/>
        <end position="32"/>
    </location>
</feature>
<dbReference type="EMBL" id="BJYU01000055">
    <property type="protein sequence ID" value="GEO16122.1"/>
    <property type="molecule type" value="Genomic_DNA"/>
</dbReference>
<comment type="subcellular location">
    <subcellularLocation>
        <location evidence="1 7">Cell membrane</location>
        <topology evidence="1 7">Multi-pass membrane protein</topology>
    </subcellularLocation>
</comment>
<dbReference type="GO" id="GO:0005886">
    <property type="term" value="C:plasma membrane"/>
    <property type="evidence" value="ECO:0007669"/>
    <property type="project" value="UniProtKB-SubCell"/>
</dbReference>
<comment type="caution">
    <text evidence="9">The sequence shown here is derived from an EMBL/GenBank/DDBJ whole genome shotgun (WGS) entry which is preliminary data.</text>
</comment>
<dbReference type="OrthoDB" id="9815445at2"/>
<feature type="transmembrane region" description="Helical" evidence="7">
    <location>
        <begin position="240"/>
        <end position="263"/>
    </location>
</feature>
<dbReference type="SUPFAM" id="SSF161098">
    <property type="entry name" value="MetI-like"/>
    <property type="match status" value="1"/>
</dbReference>
<dbReference type="InterPro" id="IPR035906">
    <property type="entry name" value="MetI-like_sf"/>
</dbReference>
<evidence type="ECO:0000256" key="6">
    <source>
        <dbReference type="ARBA" id="ARBA00023136"/>
    </source>
</evidence>
<dbReference type="AlphaFoldDB" id="A0A512BVY8"/>
<dbReference type="Gene3D" id="1.10.3720.10">
    <property type="entry name" value="MetI-like"/>
    <property type="match status" value="1"/>
</dbReference>
<evidence type="ECO:0000259" key="8">
    <source>
        <dbReference type="PROSITE" id="PS50928"/>
    </source>
</evidence>
<comment type="similarity">
    <text evidence="7">Belongs to the binding-protein-dependent transport system permease family.</text>
</comment>
<evidence type="ECO:0000256" key="1">
    <source>
        <dbReference type="ARBA" id="ARBA00004651"/>
    </source>
</evidence>
<dbReference type="InterPro" id="IPR000515">
    <property type="entry name" value="MetI-like"/>
</dbReference>
<feature type="transmembrane region" description="Helical" evidence="7">
    <location>
        <begin position="142"/>
        <end position="162"/>
    </location>
</feature>
<name>A0A512BVY8_9HYPH</name>
<evidence type="ECO:0000256" key="3">
    <source>
        <dbReference type="ARBA" id="ARBA00022475"/>
    </source>
</evidence>
<proteinExistence type="inferred from homology"/>
<feature type="transmembrane region" description="Helical" evidence="7">
    <location>
        <begin position="183"/>
        <end position="206"/>
    </location>
</feature>
<organism evidence="9 10">
    <name type="scientific">Microvirga aerophila</name>
    <dbReference type="NCBI Taxonomy" id="670291"/>
    <lineage>
        <taxon>Bacteria</taxon>
        <taxon>Pseudomonadati</taxon>
        <taxon>Pseudomonadota</taxon>
        <taxon>Alphaproteobacteria</taxon>
        <taxon>Hyphomicrobiales</taxon>
        <taxon>Methylobacteriaceae</taxon>
        <taxon>Microvirga</taxon>
    </lineage>
</organism>
<feature type="transmembrane region" description="Helical" evidence="7">
    <location>
        <begin position="75"/>
        <end position="94"/>
    </location>
</feature>
<feature type="domain" description="ABC transmembrane type-1" evidence="8">
    <location>
        <begin position="71"/>
        <end position="262"/>
    </location>
</feature>
<keyword evidence="2 7" id="KW-0813">Transport</keyword>
<keyword evidence="10" id="KW-1185">Reference proteome</keyword>
<dbReference type="PANTHER" id="PTHR32243:SF18">
    <property type="entry name" value="INNER MEMBRANE ABC TRANSPORTER PERMEASE PROTEIN YCJP"/>
    <property type="match status" value="1"/>
</dbReference>
<evidence type="ECO:0000256" key="4">
    <source>
        <dbReference type="ARBA" id="ARBA00022692"/>
    </source>
</evidence>
<keyword evidence="5 7" id="KW-1133">Transmembrane helix</keyword>
<sequence length="277" mass="30511">MTKNNLGHRLMLAGSLILAVLFTAGPVAYLVFSSFKPEVEILSQTPTLLPGYWNLDNYRQLFEVTELVTGAKNSIITALLVTAITVLCASYTAYMLTRAKLLGLEFASKFLLFCYALPDVILGIGFYIVFSRVGLLDSYFSLALGQSAVTVPFGIWMLWAYFRQIPVEMDEAAIIDGANRLQVIRHVIWPIAMPGIAAVAVYSFIISWNEYTLANMLITRDDLKTLPIIMGQLVKQEGAFWGLAFSMASLSLIPAVLFVFFMLKPLVSGLSVGALKG</sequence>
<evidence type="ECO:0000313" key="9">
    <source>
        <dbReference type="EMBL" id="GEO16122.1"/>
    </source>
</evidence>
<feature type="transmembrane region" description="Helical" evidence="7">
    <location>
        <begin position="106"/>
        <end position="130"/>
    </location>
</feature>
<dbReference type="RefSeq" id="WP_114187237.1">
    <property type="nucleotide sequence ID" value="NZ_BJYU01000055.1"/>
</dbReference>
<protein>
    <submittedName>
        <fullName evidence="9">Sugar ABC transporter permease</fullName>
    </submittedName>
</protein>
<keyword evidence="6 7" id="KW-0472">Membrane</keyword>
<evidence type="ECO:0000256" key="7">
    <source>
        <dbReference type="RuleBase" id="RU363032"/>
    </source>
</evidence>
<gene>
    <name evidence="9" type="ORF">MAE02_38180</name>
</gene>
<evidence type="ECO:0000256" key="2">
    <source>
        <dbReference type="ARBA" id="ARBA00022448"/>
    </source>
</evidence>
<dbReference type="PROSITE" id="PS50928">
    <property type="entry name" value="ABC_TM1"/>
    <property type="match status" value="1"/>
</dbReference>
<dbReference type="Proteomes" id="UP000321085">
    <property type="component" value="Unassembled WGS sequence"/>
</dbReference>
<dbReference type="PANTHER" id="PTHR32243">
    <property type="entry name" value="MALTOSE TRANSPORT SYSTEM PERMEASE-RELATED"/>
    <property type="match status" value="1"/>
</dbReference>
<accession>A0A512BVY8</accession>
<keyword evidence="4 7" id="KW-0812">Transmembrane</keyword>
<keyword evidence="3" id="KW-1003">Cell membrane</keyword>
<evidence type="ECO:0000256" key="5">
    <source>
        <dbReference type="ARBA" id="ARBA00022989"/>
    </source>
</evidence>
<reference evidence="9 10" key="1">
    <citation type="submission" date="2019-07" db="EMBL/GenBank/DDBJ databases">
        <title>Whole genome shotgun sequence of Microvirga aerophila NBRC 106136.</title>
        <authorList>
            <person name="Hosoyama A."/>
            <person name="Uohara A."/>
            <person name="Ohji S."/>
            <person name="Ichikawa N."/>
        </authorList>
    </citation>
    <scope>NUCLEOTIDE SEQUENCE [LARGE SCALE GENOMIC DNA]</scope>
    <source>
        <strain evidence="9 10">NBRC 106136</strain>
    </source>
</reference>